<reference evidence="4 5" key="1">
    <citation type="submission" date="2019-10" db="EMBL/GenBank/DDBJ databases">
        <title>Georgenia wutianyii sp. nov. and Georgenia yuyongxinii sp. nov. isolated from plateau pika (Ochotona curzoniae) in the Qinghai-Tibet plateau of China.</title>
        <authorList>
            <person name="Tian Z."/>
        </authorList>
    </citation>
    <scope>NUCLEOTIDE SEQUENCE [LARGE SCALE GENOMIC DNA]</scope>
    <source>
        <strain evidence="4 5">JCM 15130</strain>
    </source>
</reference>
<dbReference type="Proteomes" id="UP000429644">
    <property type="component" value="Unassembled WGS sequence"/>
</dbReference>
<keyword evidence="5" id="KW-1185">Reference proteome</keyword>
<dbReference type="InterPro" id="IPR029056">
    <property type="entry name" value="Ribokinase-like"/>
</dbReference>
<dbReference type="InterPro" id="IPR011611">
    <property type="entry name" value="PfkB_dom"/>
</dbReference>
<evidence type="ECO:0000256" key="1">
    <source>
        <dbReference type="ARBA" id="ARBA00022679"/>
    </source>
</evidence>
<dbReference type="GO" id="GO:0016301">
    <property type="term" value="F:kinase activity"/>
    <property type="evidence" value="ECO:0007669"/>
    <property type="project" value="UniProtKB-KW"/>
</dbReference>
<dbReference type="SUPFAM" id="SSF53613">
    <property type="entry name" value="Ribokinase-like"/>
    <property type="match status" value="1"/>
</dbReference>
<dbReference type="InterPro" id="IPR002173">
    <property type="entry name" value="Carboh/pur_kinase_PfkB_CS"/>
</dbReference>
<evidence type="ECO:0000259" key="3">
    <source>
        <dbReference type="Pfam" id="PF00294"/>
    </source>
</evidence>
<dbReference type="AlphaFoldDB" id="A0A7J9UY73"/>
<dbReference type="Pfam" id="PF00294">
    <property type="entry name" value="PfkB"/>
    <property type="match status" value="1"/>
</dbReference>
<evidence type="ECO:0000313" key="5">
    <source>
        <dbReference type="Proteomes" id="UP000429644"/>
    </source>
</evidence>
<dbReference type="OrthoDB" id="9813569at2"/>
<feature type="domain" description="Carbohydrate kinase PfkB" evidence="3">
    <location>
        <begin position="1"/>
        <end position="290"/>
    </location>
</feature>
<dbReference type="Gene3D" id="3.40.1190.20">
    <property type="match status" value="1"/>
</dbReference>
<dbReference type="RefSeq" id="WP_152232317.1">
    <property type="nucleotide sequence ID" value="NZ_BAAAOT010000012.1"/>
</dbReference>
<evidence type="ECO:0000256" key="2">
    <source>
        <dbReference type="ARBA" id="ARBA00022777"/>
    </source>
</evidence>
<dbReference type="PANTHER" id="PTHR10584">
    <property type="entry name" value="SUGAR KINASE"/>
    <property type="match status" value="1"/>
</dbReference>
<dbReference type="PROSITE" id="PS00584">
    <property type="entry name" value="PFKB_KINASES_2"/>
    <property type="match status" value="1"/>
</dbReference>
<dbReference type="PANTHER" id="PTHR10584:SF166">
    <property type="entry name" value="RIBOKINASE"/>
    <property type="match status" value="1"/>
</dbReference>
<accession>A0A7J9UY73</accession>
<dbReference type="EMBL" id="WHPD01002787">
    <property type="protein sequence ID" value="MPV89575.1"/>
    <property type="molecule type" value="Genomic_DNA"/>
</dbReference>
<keyword evidence="1" id="KW-0808">Transferase</keyword>
<comment type="caution">
    <text evidence="4">The sequence shown here is derived from an EMBL/GenBank/DDBJ whole genome shotgun (WGS) entry which is preliminary data.</text>
</comment>
<gene>
    <name evidence="4" type="ORF">GB882_12930</name>
</gene>
<organism evidence="4 5">
    <name type="scientific">Georgenia ruanii</name>
    <dbReference type="NCBI Taxonomy" id="348442"/>
    <lineage>
        <taxon>Bacteria</taxon>
        <taxon>Bacillati</taxon>
        <taxon>Actinomycetota</taxon>
        <taxon>Actinomycetes</taxon>
        <taxon>Micrococcales</taxon>
        <taxon>Bogoriellaceae</taxon>
        <taxon>Georgenia</taxon>
    </lineage>
</organism>
<dbReference type="PROSITE" id="PS00583">
    <property type="entry name" value="PFKB_KINASES_1"/>
    <property type="match status" value="1"/>
</dbReference>
<sequence>MADVAVIGQVARDLVLAVDELPGPGAGAPVTARLELLGGAANQAVGCRQLGRSAALVGVVGDDEAASVIIRQAGDDGLDTSAVVARGGAMTALYVDVVERGGTRRLLEHVPDGVRLTRDDVAAARDVLTAARAVLIQLGQPGPAVLEAARVATDGGTLVVLDGSFADASVREEVLARATVVRADAGEAAELLGRTVTGVPEALAAARRLLDAGPSLVALAVGQEANVLAWPGGHSVMPLLGGRRVDPTGGGDAFLAGLVTALLDGQDPETAGWWASAAAALTVGRLGGRPDLAVDRVAEAARRAR</sequence>
<keyword evidence="2 4" id="KW-0418">Kinase</keyword>
<proteinExistence type="predicted"/>
<evidence type="ECO:0000313" key="4">
    <source>
        <dbReference type="EMBL" id="MPV89575.1"/>
    </source>
</evidence>
<protein>
    <submittedName>
        <fullName evidence="4">Carbohydrate kinase</fullName>
    </submittedName>
</protein>
<name>A0A7J9UY73_9MICO</name>